<dbReference type="PROSITE" id="PS50929">
    <property type="entry name" value="ABC_TM1F"/>
    <property type="match status" value="1"/>
</dbReference>
<feature type="transmembrane region" description="Helical" evidence="10">
    <location>
        <begin position="26"/>
        <end position="46"/>
    </location>
</feature>
<feature type="domain" description="ABC transporter" evidence="11">
    <location>
        <begin position="342"/>
        <end position="574"/>
    </location>
</feature>
<evidence type="ECO:0000256" key="4">
    <source>
        <dbReference type="ARBA" id="ARBA00022692"/>
    </source>
</evidence>
<dbReference type="GO" id="GO:0016887">
    <property type="term" value="F:ATP hydrolysis activity"/>
    <property type="evidence" value="ECO:0007669"/>
    <property type="project" value="InterPro"/>
</dbReference>
<feature type="transmembrane region" description="Helical" evidence="10">
    <location>
        <begin position="145"/>
        <end position="163"/>
    </location>
</feature>
<evidence type="ECO:0000256" key="5">
    <source>
        <dbReference type="ARBA" id="ARBA00022741"/>
    </source>
</evidence>
<proteinExistence type="predicted"/>
<dbReference type="GO" id="GO:0015421">
    <property type="term" value="F:ABC-type oligopeptide transporter activity"/>
    <property type="evidence" value="ECO:0007669"/>
    <property type="project" value="TreeGrafter"/>
</dbReference>
<dbReference type="InterPro" id="IPR011527">
    <property type="entry name" value="ABC1_TM_dom"/>
</dbReference>
<dbReference type="InterPro" id="IPR003439">
    <property type="entry name" value="ABC_transporter-like_ATP-bd"/>
</dbReference>
<evidence type="ECO:0000256" key="10">
    <source>
        <dbReference type="SAM" id="Phobius"/>
    </source>
</evidence>
<dbReference type="Pfam" id="PF00664">
    <property type="entry name" value="ABC_membrane"/>
    <property type="match status" value="1"/>
</dbReference>
<keyword evidence="3" id="KW-1003">Cell membrane</keyword>
<gene>
    <name evidence="13" type="primary">yheI_6</name>
    <name evidence="13" type="ORF">PAESOLCIP111_05795</name>
</gene>
<keyword evidence="6" id="KW-0788">Thiol protease</keyword>
<evidence type="ECO:0000256" key="9">
    <source>
        <dbReference type="ARBA" id="ARBA00023136"/>
    </source>
</evidence>
<keyword evidence="5" id="KW-0547">Nucleotide-binding</keyword>
<keyword evidence="9 10" id="KW-0472">Membrane</keyword>
<evidence type="ECO:0000259" key="11">
    <source>
        <dbReference type="PROSITE" id="PS50893"/>
    </source>
</evidence>
<dbReference type="InterPro" id="IPR003593">
    <property type="entry name" value="AAA+_ATPase"/>
</dbReference>
<dbReference type="Proteomes" id="UP000693672">
    <property type="component" value="Unassembled WGS sequence"/>
</dbReference>
<dbReference type="InterPro" id="IPR017871">
    <property type="entry name" value="ABC_transporter-like_CS"/>
</dbReference>
<dbReference type="RefSeq" id="WP_218095478.1">
    <property type="nucleotide sequence ID" value="NZ_CAJVAS010000046.1"/>
</dbReference>
<keyword evidence="6" id="KW-0645">Protease</keyword>
<dbReference type="PANTHER" id="PTHR43394:SF1">
    <property type="entry name" value="ATP-BINDING CASSETTE SUB-FAMILY B MEMBER 10, MITOCHONDRIAL"/>
    <property type="match status" value="1"/>
</dbReference>
<keyword evidence="14" id="KW-1185">Reference proteome</keyword>
<comment type="subcellular location">
    <subcellularLocation>
        <location evidence="1">Cell membrane</location>
        <topology evidence="1">Multi-pass membrane protein</topology>
    </subcellularLocation>
</comment>
<dbReference type="AlphaFoldDB" id="A0A916K9I8"/>
<dbReference type="CDD" id="cd07346">
    <property type="entry name" value="ABC_6TM_exporters"/>
    <property type="match status" value="1"/>
</dbReference>
<dbReference type="EC" id="3.6.3.-" evidence="13"/>
<keyword evidence="2" id="KW-0813">Transport</keyword>
<dbReference type="PROSITE" id="PS00211">
    <property type="entry name" value="ABC_TRANSPORTER_1"/>
    <property type="match status" value="1"/>
</dbReference>
<feature type="transmembrane region" description="Helical" evidence="10">
    <location>
        <begin position="253"/>
        <end position="271"/>
    </location>
</feature>
<keyword evidence="4 10" id="KW-0812">Transmembrane</keyword>
<comment type="caution">
    <text evidence="13">The sequence shown here is derived from an EMBL/GenBank/DDBJ whole genome shotgun (WGS) entry which is preliminary data.</text>
</comment>
<evidence type="ECO:0000256" key="2">
    <source>
        <dbReference type="ARBA" id="ARBA00022448"/>
    </source>
</evidence>
<keyword evidence="13" id="KW-0378">Hydrolase</keyword>
<evidence type="ECO:0000313" key="13">
    <source>
        <dbReference type="EMBL" id="CAG7649078.1"/>
    </source>
</evidence>
<keyword evidence="7 13" id="KW-0067">ATP-binding</keyword>
<keyword evidence="8 10" id="KW-1133">Transmembrane helix</keyword>
<evidence type="ECO:0000313" key="14">
    <source>
        <dbReference type="Proteomes" id="UP000693672"/>
    </source>
</evidence>
<dbReference type="GO" id="GO:0005524">
    <property type="term" value="F:ATP binding"/>
    <property type="evidence" value="ECO:0007669"/>
    <property type="project" value="UniProtKB-KW"/>
</dbReference>
<dbReference type="GO" id="GO:0005886">
    <property type="term" value="C:plasma membrane"/>
    <property type="evidence" value="ECO:0007669"/>
    <property type="project" value="UniProtKB-SubCell"/>
</dbReference>
<sequence length="579" mass="64104">MNGELPSAAGNRKAVTSYAKRQLLPYWLNFVLIAMKNIVGSLLYMVPPFMSKYILETVLPERSWSLLVIVSICMVAAPITGSLMIILEVHWGRFMEQLAGRGRAALYNGVQHQSWDWQSRQRAGDLMTRMLDDTRFISDKVNGQVGFTLFHIVTLVVGAAILLTLHGGLAAFVLLLWAGQTALMAVLGRHVKRRAEETAERNSRVAETVREIVSAAAFIKASGKETAALDTVRRGLRQEWEQTKRGIVLDHKVRLLNGTLNACFLVLMYTAGGWFVLQQSMTIGALVAFVAVYNWLRPFGMQLIELLLSIVKIIPSVNRVTDVAFAVNEEGRGIVPAEPVTLEADGLSFRYEARSVLRDIRFCVPSGSVVSVVGYRGSGKSTLVDLLLGLREPDAGHIRISGVPLGQVDRGWLRGHVLCVTQEVMLRSGTILDNIAFGLEASMEDVEAAVRIAQLSEWVAHLPDGIYTQVGERGYAVSGGERQRISIARALLRRPSVLLLDEATSALDQRTERRLLEGLLAERNDMIVIFITHRLDVARRSDLVLVLDEGLIAQRGAHDELLAQPGLYRELWTAQAARR</sequence>
<name>A0A916K9I8_9BACL</name>
<feature type="transmembrane region" description="Helical" evidence="10">
    <location>
        <begin position="169"/>
        <end position="187"/>
    </location>
</feature>
<evidence type="ECO:0000256" key="6">
    <source>
        <dbReference type="ARBA" id="ARBA00022807"/>
    </source>
</evidence>
<organism evidence="13 14">
    <name type="scientific">Paenibacillus solanacearum</name>
    <dbReference type="NCBI Taxonomy" id="2048548"/>
    <lineage>
        <taxon>Bacteria</taxon>
        <taxon>Bacillati</taxon>
        <taxon>Bacillota</taxon>
        <taxon>Bacilli</taxon>
        <taxon>Bacillales</taxon>
        <taxon>Paenibacillaceae</taxon>
        <taxon>Paenibacillus</taxon>
    </lineage>
</organism>
<protein>
    <submittedName>
        <fullName evidence="13">Multidrug resistance ABC transporter ATP-binding/permease protein YheI</fullName>
        <ecNumber evidence="13">3.6.3.-</ecNumber>
    </submittedName>
</protein>
<evidence type="ECO:0000259" key="12">
    <source>
        <dbReference type="PROSITE" id="PS50929"/>
    </source>
</evidence>
<evidence type="ECO:0000256" key="7">
    <source>
        <dbReference type="ARBA" id="ARBA00022840"/>
    </source>
</evidence>
<accession>A0A916K9I8</accession>
<evidence type="ECO:0000256" key="3">
    <source>
        <dbReference type="ARBA" id="ARBA00022475"/>
    </source>
</evidence>
<evidence type="ECO:0000256" key="8">
    <source>
        <dbReference type="ARBA" id="ARBA00022989"/>
    </source>
</evidence>
<dbReference type="GO" id="GO:0008234">
    <property type="term" value="F:cysteine-type peptidase activity"/>
    <property type="evidence" value="ECO:0007669"/>
    <property type="project" value="UniProtKB-KW"/>
</dbReference>
<dbReference type="Pfam" id="PF00005">
    <property type="entry name" value="ABC_tran"/>
    <property type="match status" value="1"/>
</dbReference>
<dbReference type="InterPro" id="IPR039421">
    <property type="entry name" value="Type_1_exporter"/>
</dbReference>
<dbReference type="SMART" id="SM00382">
    <property type="entry name" value="AAA"/>
    <property type="match status" value="1"/>
</dbReference>
<evidence type="ECO:0000256" key="1">
    <source>
        <dbReference type="ARBA" id="ARBA00004651"/>
    </source>
</evidence>
<dbReference type="PANTHER" id="PTHR43394">
    <property type="entry name" value="ATP-DEPENDENT PERMEASE MDL1, MITOCHONDRIAL"/>
    <property type="match status" value="1"/>
</dbReference>
<reference evidence="13" key="1">
    <citation type="submission" date="2021-06" db="EMBL/GenBank/DDBJ databases">
        <authorList>
            <person name="Criscuolo A."/>
        </authorList>
    </citation>
    <scope>NUCLEOTIDE SEQUENCE</scope>
    <source>
        <strain evidence="13">CIP111600</strain>
    </source>
</reference>
<dbReference type="FunFam" id="3.40.50.300:FF:000299">
    <property type="entry name" value="ABC transporter ATP-binding protein/permease"/>
    <property type="match status" value="1"/>
</dbReference>
<feature type="transmembrane region" description="Helical" evidence="10">
    <location>
        <begin position="66"/>
        <end position="87"/>
    </location>
</feature>
<feature type="domain" description="ABC transmembrane type-1" evidence="12">
    <location>
        <begin position="38"/>
        <end position="312"/>
    </location>
</feature>
<dbReference type="EMBL" id="CAJVAS010000046">
    <property type="protein sequence ID" value="CAG7649078.1"/>
    <property type="molecule type" value="Genomic_DNA"/>
</dbReference>
<dbReference type="PROSITE" id="PS50893">
    <property type="entry name" value="ABC_TRANSPORTER_2"/>
    <property type="match status" value="1"/>
</dbReference>